<gene>
    <name evidence="2" type="ORF">SAMN04489727_2028</name>
</gene>
<dbReference type="RefSeq" id="WP_091305920.1">
    <property type="nucleotide sequence ID" value="NZ_FNSO01000003.1"/>
</dbReference>
<feature type="region of interest" description="Disordered" evidence="1">
    <location>
        <begin position="89"/>
        <end position="113"/>
    </location>
</feature>
<name>A0A1H4JN72_9PSEU</name>
<evidence type="ECO:0008006" key="4">
    <source>
        <dbReference type="Google" id="ProtNLM"/>
    </source>
</evidence>
<evidence type="ECO:0000256" key="1">
    <source>
        <dbReference type="SAM" id="MobiDB-lite"/>
    </source>
</evidence>
<dbReference type="Proteomes" id="UP000199622">
    <property type="component" value="Unassembled WGS sequence"/>
</dbReference>
<keyword evidence="3" id="KW-1185">Reference proteome</keyword>
<dbReference type="STRING" id="208445.SAMN04489727_2028"/>
<proteinExistence type="predicted"/>
<dbReference type="EMBL" id="FNSO01000003">
    <property type="protein sequence ID" value="SEB47326.1"/>
    <property type="molecule type" value="Genomic_DNA"/>
</dbReference>
<sequence>MDGPGFHVEIDALESASTSMAEIVHDQNSFELRGLCGEPPLYGHDGVHGALGEFCGRWSVGLDALSDRAGDLGDLLGKAAKAYRTVEHDNTAAMKEDPGWDSVTPDPPMLGGN</sequence>
<reference evidence="3" key="1">
    <citation type="submission" date="2016-10" db="EMBL/GenBank/DDBJ databases">
        <authorList>
            <person name="Varghese N."/>
            <person name="Submissions S."/>
        </authorList>
    </citation>
    <scope>NUCLEOTIDE SEQUENCE [LARGE SCALE GENOMIC DNA]</scope>
    <source>
        <strain evidence="3">DSM 44544</strain>
    </source>
</reference>
<organism evidence="2 3">
    <name type="scientific">Amycolatopsis tolypomycina</name>
    <dbReference type="NCBI Taxonomy" id="208445"/>
    <lineage>
        <taxon>Bacteria</taxon>
        <taxon>Bacillati</taxon>
        <taxon>Actinomycetota</taxon>
        <taxon>Actinomycetes</taxon>
        <taxon>Pseudonocardiales</taxon>
        <taxon>Pseudonocardiaceae</taxon>
        <taxon>Amycolatopsis</taxon>
    </lineage>
</organism>
<evidence type="ECO:0000313" key="3">
    <source>
        <dbReference type="Proteomes" id="UP000199622"/>
    </source>
</evidence>
<dbReference type="AlphaFoldDB" id="A0A1H4JN72"/>
<protein>
    <recommendedName>
        <fullName evidence="4">Excreted virulence factor EspC, type VII ESX diderm</fullName>
    </recommendedName>
</protein>
<feature type="compositionally biased region" description="Basic and acidic residues" evidence="1">
    <location>
        <begin position="89"/>
        <end position="98"/>
    </location>
</feature>
<evidence type="ECO:0000313" key="2">
    <source>
        <dbReference type="EMBL" id="SEB47326.1"/>
    </source>
</evidence>
<accession>A0A1H4JN72</accession>
<dbReference type="OrthoDB" id="3262422at2"/>